<evidence type="ECO:0000256" key="2">
    <source>
        <dbReference type="ARBA" id="ARBA00022741"/>
    </source>
</evidence>
<evidence type="ECO:0000256" key="6">
    <source>
        <dbReference type="ARBA" id="ARBA00023125"/>
    </source>
</evidence>
<dbReference type="PANTHER" id="PTHR11070">
    <property type="entry name" value="UVRD / RECB / PCRA DNA HELICASE FAMILY MEMBER"/>
    <property type="match status" value="1"/>
</dbReference>
<evidence type="ECO:0000259" key="13">
    <source>
        <dbReference type="PROSITE" id="PS51198"/>
    </source>
</evidence>
<evidence type="ECO:0000256" key="5">
    <source>
        <dbReference type="ARBA" id="ARBA00022840"/>
    </source>
</evidence>
<protein>
    <recommendedName>
        <fullName evidence="9">DNA 3'-5' helicase</fullName>
        <ecNumber evidence="9">5.6.2.4</ecNumber>
    </recommendedName>
    <alternativeName>
        <fullName evidence="10">DNA 3'-5' helicase II</fullName>
    </alternativeName>
</protein>
<dbReference type="RefSeq" id="WP_011715024.1">
    <property type="nucleotide sequence ID" value="NC_008576.1"/>
</dbReference>
<dbReference type="HOGENOM" id="CLU_004585_5_2_5"/>
<feature type="binding site" evidence="12">
    <location>
        <begin position="28"/>
        <end position="35"/>
    </location>
    <ligand>
        <name>ATP</name>
        <dbReference type="ChEBI" id="CHEBI:30616"/>
    </ligand>
</feature>
<keyword evidence="2 12" id="KW-0547">Nucleotide-binding</keyword>
<comment type="catalytic activity">
    <reaction evidence="11">
        <text>ATP + H2O = ADP + phosphate + H(+)</text>
        <dbReference type="Rhea" id="RHEA:13065"/>
        <dbReference type="ChEBI" id="CHEBI:15377"/>
        <dbReference type="ChEBI" id="CHEBI:15378"/>
        <dbReference type="ChEBI" id="CHEBI:30616"/>
        <dbReference type="ChEBI" id="CHEBI:43474"/>
        <dbReference type="ChEBI" id="CHEBI:456216"/>
        <dbReference type="EC" id="5.6.2.4"/>
    </reaction>
</comment>
<dbReference type="EMBL" id="CP000471">
    <property type="protein sequence ID" value="ABK45968.1"/>
    <property type="molecule type" value="Genomic_DNA"/>
</dbReference>
<evidence type="ECO:0000259" key="14">
    <source>
        <dbReference type="PROSITE" id="PS51217"/>
    </source>
</evidence>
<dbReference type="GO" id="GO:0003677">
    <property type="term" value="F:DNA binding"/>
    <property type="evidence" value="ECO:0007669"/>
    <property type="project" value="UniProtKB-KW"/>
</dbReference>
<keyword evidence="16" id="KW-1185">Reference proteome</keyword>
<dbReference type="InterPro" id="IPR000212">
    <property type="entry name" value="DNA_helicase_UvrD/REP"/>
</dbReference>
<dbReference type="GO" id="GO:0016887">
    <property type="term" value="F:ATP hydrolysis activity"/>
    <property type="evidence" value="ECO:0007669"/>
    <property type="project" value="RHEA"/>
</dbReference>
<dbReference type="OrthoDB" id="9806690at2"/>
<dbReference type="GO" id="GO:0033202">
    <property type="term" value="C:DNA helicase complex"/>
    <property type="evidence" value="ECO:0007669"/>
    <property type="project" value="TreeGrafter"/>
</dbReference>
<dbReference type="KEGG" id="mgm:Mmc1_3483"/>
<dbReference type="PANTHER" id="PTHR11070:SF2">
    <property type="entry name" value="ATP-DEPENDENT DNA HELICASE SRS2"/>
    <property type="match status" value="1"/>
</dbReference>
<dbReference type="Gene3D" id="1.10.10.160">
    <property type="match status" value="1"/>
</dbReference>
<evidence type="ECO:0000256" key="4">
    <source>
        <dbReference type="ARBA" id="ARBA00022806"/>
    </source>
</evidence>
<evidence type="ECO:0000256" key="9">
    <source>
        <dbReference type="ARBA" id="ARBA00034808"/>
    </source>
</evidence>
<dbReference type="InterPro" id="IPR014016">
    <property type="entry name" value="UvrD-like_ATP-bd"/>
</dbReference>
<keyword evidence="6" id="KW-0238">DNA-binding</keyword>
<dbReference type="InterPro" id="IPR014017">
    <property type="entry name" value="DNA_helicase_UvrD-like_C"/>
</dbReference>
<evidence type="ECO:0000256" key="7">
    <source>
        <dbReference type="ARBA" id="ARBA00023235"/>
    </source>
</evidence>
<keyword evidence="7" id="KW-0413">Isomerase</keyword>
<reference evidence="16" key="1">
    <citation type="journal article" date="2009" name="Appl. Environ. Microbiol.">
        <title>Complete genome sequence of the chemolithoautotrophic marine magnetotactic coccus strain MC-1.</title>
        <authorList>
            <person name="Schubbe S."/>
            <person name="Williams T.J."/>
            <person name="Xie G."/>
            <person name="Kiss H.E."/>
            <person name="Brettin T.S."/>
            <person name="Martinez D."/>
            <person name="Ross C.A."/>
            <person name="Schuler D."/>
            <person name="Cox B.L."/>
            <person name="Nealson K.H."/>
            <person name="Bazylinski D.A."/>
        </authorList>
    </citation>
    <scope>NUCLEOTIDE SEQUENCE [LARGE SCALE GENOMIC DNA]</scope>
    <source>
        <strain evidence="16">ATCC BAA-1437 / JCM 17883 / MC-1</strain>
    </source>
</reference>
<keyword evidence="4 12" id="KW-0347">Helicase</keyword>
<dbReference type="GO" id="GO:0005524">
    <property type="term" value="F:ATP binding"/>
    <property type="evidence" value="ECO:0007669"/>
    <property type="project" value="UniProtKB-UniRule"/>
</dbReference>
<dbReference type="SUPFAM" id="SSF52540">
    <property type="entry name" value="P-loop containing nucleoside triphosphate hydrolases"/>
    <property type="match status" value="1"/>
</dbReference>
<reference evidence="15 16" key="2">
    <citation type="journal article" date="2012" name="Int. J. Syst. Evol. Microbiol.">
        <title>Magnetococcus marinus gen. nov., sp. nov., a marine, magnetotactic bacterium that represents a novel lineage (Magnetococcaceae fam. nov.; Magnetococcales ord. nov.) at the base of the Alphaproteobacteria.</title>
        <authorList>
            <person name="Bazylinski D.A."/>
            <person name="Williams T.J."/>
            <person name="Lefevre C.T."/>
            <person name="Berg R.J."/>
            <person name="Zhang C.L."/>
            <person name="Bowser S.S."/>
            <person name="Dean A.J."/>
            <person name="Beveridge T.J."/>
        </authorList>
    </citation>
    <scope>NUCLEOTIDE SEQUENCE [LARGE SCALE GENOMIC DNA]</scope>
    <source>
        <strain evidence="16">ATCC BAA-1437 / JCM 17883 / MC-1</strain>
    </source>
</reference>
<feature type="domain" description="UvrD-like helicase ATP-binding" evidence="13">
    <location>
        <begin position="7"/>
        <end position="292"/>
    </location>
</feature>
<dbReference type="InterPro" id="IPR013986">
    <property type="entry name" value="DExx_box_DNA_helicase_dom_sf"/>
</dbReference>
<dbReference type="GO" id="GO:0000725">
    <property type="term" value="P:recombinational repair"/>
    <property type="evidence" value="ECO:0007669"/>
    <property type="project" value="TreeGrafter"/>
</dbReference>
<feature type="domain" description="UvrD-like helicase C-terminal" evidence="14">
    <location>
        <begin position="293"/>
        <end position="559"/>
    </location>
</feature>
<evidence type="ECO:0000256" key="11">
    <source>
        <dbReference type="ARBA" id="ARBA00048988"/>
    </source>
</evidence>
<name>A0LDC5_MAGMM</name>
<evidence type="ECO:0000256" key="12">
    <source>
        <dbReference type="PROSITE-ProRule" id="PRU00560"/>
    </source>
</evidence>
<dbReference type="EC" id="5.6.2.4" evidence="9"/>
<dbReference type="Gene3D" id="1.10.486.10">
    <property type="entry name" value="PCRA, domain 4"/>
    <property type="match status" value="1"/>
</dbReference>
<keyword evidence="3 12" id="KW-0378">Hydrolase</keyword>
<dbReference type="Gene3D" id="3.40.50.300">
    <property type="entry name" value="P-loop containing nucleotide triphosphate hydrolases"/>
    <property type="match status" value="2"/>
</dbReference>
<evidence type="ECO:0000256" key="8">
    <source>
        <dbReference type="ARBA" id="ARBA00034617"/>
    </source>
</evidence>
<dbReference type="STRING" id="156889.Mmc1_3483"/>
<dbReference type="PROSITE" id="PS51198">
    <property type="entry name" value="UVRD_HELICASE_ATP_BIND"/>
    <property type="match status" value="1"/>
</dbReference>
<dbReference type="Proteomes" id="UP000002586">
    <property type="component" value="Chromosome"/>
</dbReference>
<proteinExistence type="inferred from homology"/>
<dbReference type="AlphaFoldDB" id="A0LDC5"/>
<evidence type="ECO:0000256" key="3">
    <source>
        <dbReference type="ARBA" id="ARBA00022801"/>
    </source>
</evidence>
<accession>A0LDC5</accession>
<dbReference type="eggNOG" id="COG0210">
    <property type="taxonomic scope" value="Bacteria"/>
</dbReference>
<dbReference type="CDD" id="cd18807">
    <property type="entry name" value="SF1_C_UvrD"/>
    <property type="match status" value="1"/>
</dbReference>
<sequence length="673" mass="76692">MDHPTLHHLNAPQRQAVTTLDGPLMVLAGAGSGKTRVLTRRLAWIIQQQQASPEEVLAVTFTNKAAKEMRNRVQALLGLDAPAQAHRFWIGTFHGMSARMLRQYADRLGFERDFTILDSSDQERLFKRLCEELGFADAYWTPKRLTHTIGRWKDDGIRPQDLTDREIRKAWERARIQQMYERYQQALLQSNAMDFGDLLLHCLQLWQQEPAILAAFQQRFRYLLVDEYQDTNHVQYRWICALSGLHQNLCVVGDDDQSIYSWRGARIENILKFEEDFPQTKIIRLEQNYRSSGNILKAASGLINHNKGRMEKQLWTEDAQGDAIHFYQAENDEDEARFVASEILTLCPAGDYQQAAILVRTARQTRSLEEGLMRAGIPYQVVGGLRFLDRAEVRDALAYLRVVASNRDDVAFERVINLPKRGIGPGALQSLREIASQERCSLLHAARFAVESNTMKGAAAKGLAAFIQLIEHARSMLADDITPAEMLTKLLALSGYRDYVRDLEKGNDRIDNLDELRNALARTESLQLFLEEVALATDLQDGGPVANRVVISTLHAAKGLEFPWVFLVGVEEDVMPHKLALTEQPEIGLEEERRLAYVGMTRAKQRLYLTMARRRWLFNKPVMPIKSRFLKELPQEILEDRGFRVSSRRGATGSLAGLPGGSLHHQKVRFPLR</sequence>
<keyword evidence="5 12" id="KW-0067">ATP-binding</keyword>
<evidence type="ECO:0000256" key="10">
    <source>
        <dbReference type="ARBA" id="ARBA00034923"/>
    </source>
</evidence>
<organism evidence="15 16">
    <name type="scientific">Magnetococcus marinus (strain ATCC BAA-1437 / JCM 17883 / MC-1)</name>
    <dbReference type="NCBI Taxonomy" id="156889"/>
    <lineage>
        <taxon>Bacteria</taxon>
        <taxon>Pseudomonadati</taxon>
        <taxon>Pseudomonadota</taxon>
        <taxon>Magnetococcia</taxon>
        <taxon>Magnetococcales</taxon>
        <taxon>Magnetococcaceae</taxon>
        <taxon>Magnetococcus</taxon>
    </lineage>
</organism>
<evidence type="ECO:0000313" key="16">
    <source>
        <dbReference type="Proteomes" id="UP000002586"/>
    </source>
</evidence>
<evidence type="ECO:0000256" key="1">
    <source>
        <dbReference type="ARBA" id="ARBA00009922"/>
    </source>
</evidence>
<comment type="similarity">
    <text evidence="1">Belongs to the helicase family. UvrD subfamily.</text>
</comment>
<evidence type="ECO:0000313" key="15">
    <source>
        <dbReference type="EMBL" id="ABK45968.1"/>
    </source>
</evidence>
<dbReference type="Pfam" id="PF00580">
    <property type="entry name" value="UvrD-helicase"/>
    <property type="match status" value="1"/>
</dbReference>
<dbReference type="Pfam" id="PF13361">
    <property type="entry name" value="UvrD_C"/>
    <property type="match status" value="1"/>
</dbReference>
<dbReference type="InterPro" id="IPR027417">
    <property type="entry name" value="P-loop_NTPase"/>
</dbReference>
<gene>
    <name evidence="15" type="ordered locus">Mmc1_3483</name>
</gene>
<dbReference type="PROSITE" id="PS51217">
    <property type="entry name" value="UVRD_HELICASE_CTER"/>
    <property type="match status" value="1"/>
</dbReference>
<dbReference type="GO" id="GO:0043138">
    <property type="term" value="F:3'-5' DNA helicase activity"/>
    <property type="evidence" value="ECO:0007669"/>
    <property type="project" value="UniProtKB-EC"/>
</dbReference>
<comment type="catalytic activity">
    <reaction evidence="8">
        <text>Couples ATP hydrolysis with the unwinding of duplex DNA by translocating in the 3'-5' direction.</text>
        <dbReference type="EC" id="5.6.2.4"/>
    </reaction>
</comment>
<dbReference type="GO" id="GO:0005829">
    <property type="term" value="C:cytosol"/>
    <property type="evidence" value="ECO:0007669"/>
    <property type="project" value="TreeGrafter"/>
</dbReference>
<dbReference type="CDD" id="cd17932">
    <property type="entry name" value="DEXQc_UvrD"/>
    <property type="match status" value="1"/>
</dbReference>